<keyword evidence="3" id="KW-0596">Phosphopantetheine</keyword>
<evidence type="ECO:0000256" key="2">
    <source>
        <dbReference type="ARBA" id="ARBA00004924"/>
    </source>
</evidence>
<dbReference type="InterPro" id="IPR045851">
    <property type="entry name" value="AMP-bd_C_sf"/>
</dbReference>
<dbReference type="Pfam" id="PF00550">
    <property type="entry name" value="PP-binding"/>
    <property type="match status" value="1"/>
</dbReference>
<dbReference type="Gene3D" id="3.40.109.10">
    <property type="entry name" value="NADH Oxidase"/>
    <property type="match status" value="1"/>
</dbReference>
<evidence type="ECO:0000313" key="9">
    <source>
        <dbReference type="Proteomes" id="UP001241472"/>
    </source>
</evidence>
<dbReference type="InterPro" id="IPR000415">
    <property type="entry name" value="Nitroreductase-like"/>
</dbReference>
<dbReference type="PROSITE" id="PS50075">
    <property type="entry name" value="CARRIER"/>
    <property type="match status" value="1"/>
</dbReference>
<evidence type="ECO:0000256" key="4">
    <source>
        <dbReference type="ARBA" id="ARBA00022553"/>
    </source>
</evidence>
<dbReference type="Gene3D" id="2.30.38.10">
    <property type="entry name" value="Luciferase, Domain 3"/>
    <property type="match status" value="1"/>
</dbReference>
<dbReference type="InterPro" id="IPR029479">
    <property type="entry name" value="Nitroreductase"/>
</dbReference>
<dbReference type="Gene3D" id="3.30.559.30">
    <property type="entry name" value="Nonribosomal peptide synthetase, condensation domain"/>
    <property type="match status" value="1"/>
</dbReference>
<dbReference type="InterPro" id="IPR001242">
    <property type="entry name" value="Condensation_dom"/>
</dbReference>
<dbReference type="RefSeq" id="WP_306830544.1">
    <property type="nucleotide sequence ID" value="NZ_JAUSRF010000001.1"/>
</dbReference>
<comment type="caution">
    <text evidence="8">The sequence shown here is derived from an EMBL/GenBank/DDBJ whole genome shotgun (WGS) entry which is preliminary data.</text>
</comment>
<dbReference type="PROSITE" id="PS00455">
    <property type="entry name" value="AMP_BINDING"/>
    <property type="match status" value="1"/>
</dbReference>
<keyword evidence="6" id="KW-0479">Metal-binding</keyword>
<dbReference type="InterPro" id="IPR036736">
    <property type="entry name" value="ACP-like_sf"/>
</dbReference>
<gene>
    <name evidence="8" type="ORF">J2T09_000428</name>
</gene>
<evidence type="ECO:0000256" key="6">
    <source>
        <dbReference type="ARBA" id="ARBA00022723"/>
    </source>
</evidence>
<keyword evidence="9" id="KW-1185">Reference proteome</keyword>
<accession>A0ABT9PML4</accession>
<evidence type="ECO:0000313" key="8">
    <source>
        <dbReference type="EMBL" id="MDP9835687.1"/>
    </source>
</evidence>
<dbReference type="SUPFAM" id="SSF52777">
    <property type="entry name" value="CoA-dependent acyltransferases"/>
    <property type="match status" value="2"/>
</dbReference>
<evidence type="ECO:0000256" key="3">
    <source>
        <dbReference type="ARBA" id="ARBA00022450"/>
    </source>
</evidence>
<comment type="pathway">
    <text evidence="2">Siderophore biosynthesis.</text>
</comment>
<protein>
    <submittedName>
        <fullName evidence="8">Amino acid adenylation domain-containing protein</fullName>
    </submittedName>
</protein>
<dbReference type="NCBIfam" id="TIGR01733">
    <property type="entry name" value="AA-adenyl-dom"/>
    <property type="match status" value="1"/>
</dbReference>
<dbReference type="InterPro" id="IPR020459">
    <property type="entry name" value="AMP-binding"/>
</dbReference>
<dbReference type="InterPro" id="IPR023213">
    <property type="entry name" value="CAT-like_dom_sf"/>
</dbReference>
<dbReference type="SUPFAM" id="SSF47336">
    <property type="entry name" value="ACP-like"/>
    <property type="match status" value="1"/>
</dbReference>
<dbReference type="CDD" id="cd02142">
    <property type="entry name" value="McbC_SagB-like_oxidoreductase"/>
    <property type="match status" value="1"/>
</dbReference>
<proteinExistence type="predicted"/>
<dbReference type="InterPro" id="IPR009081">
    <property type="entry name" value="PP-bd_ACP"/>
</dbReference>
<dbReference type="Pfam" id="PF13193">
    <property type="entry name" value="AMP-binding_C"/>
    <property type="match status" value="1"/>
</dbReference>
<sequence>MSTSTSLNALPAFDPDLLSRLAGLDDDPVFEASDDAARHDPFSLTEIQRGYLIGRNPNLPLGGAACQFYYELDCEVLNIERYRDAWRKVMQRHDMLRVKILDAESQQVERDIPEPAIIIHDLTETDDREDRLTRIRNRLARDLPSSDKWPMIDIELSLMPGGRVFIHLRFDLLVADQQSILILLDEVARFYRNPALHIAEPGLTFRDCVMAERASDDAAKARRYWRERAADMPDAPALPLLTPIEEAGLPVYDRLSHTLAKPQWDALKAMAARLGVTPSAVLLSLFAETLSAWAATPHFCLNLTLFNRPPIHPDVDRVIGDFTTNLLLETDLRAPETRRLRISRLQATLWKDMEHSAVGGTEVQRLMATARGHLDRPLMPVVFTSTLTQNDTKLFTDASAQPGKPVLALSQTPQVILDNQVMEWGGTLAINWDIAVNALDIRVARSLFETFVSLVERFADQPDMLDETVAAVSDPSEEMITSAIVAEGARNERLTDLWLKNLPAVLEKPAIATQDRTISHAALAQQVAGLVGRFTDNGIGPGAKIAIRLPKSPQQIAATLAVSIVGAAYVPIDTTQPLARQARILTDLEPDAIIGEGPLPAELGDMLTAQVIDINLVPLGSIDRLHAAQGAAPDDLAYVIYTSGSTGNPKGVMVSHAAAVNTIADVSQRFEISGDDRVLGLSQLHFDLSVYDIFGVLGAGGTIVLPDAAGQNNPAHWQALCLQHGVTLWNTVPGLFSLFVDFHEIGGERATPPLATVMMSGDWIGLDLPDRAKKIWPKAKLFSLGGATEAAIWSIYHPIETVDPAWTSIPYGTALGRQQVFVLTEDMAIATRGHTGELYIAGDGLAFGYFGDAEKTAAHFIAHLRTGLALYRTGDLGAYDADGTIIFKGRADAQLKINGYRVEPGEIARALQNHPEIEEAQVLAVGDRKTPRLAAFFRGGDISPKAIETYLRGELPAYMVPALFRQVERWPLTSNGKLDRKALLAMIDDAEQTGTAVATTGKTDLALAQSVLAMVAEILKRPSVSLDDNLVALGASSLELIALASRIEVLSGKRPPLTELARAVRMPDLVALVSALMPDTAKATSGPSLWPGEDVLRDYLARHPTITDPVARRLFKTRLRQFENTNAIALEAQPGIDLPTLADRRSWRDFCDRAISSTELATLLGPLRRHYADGQERRLYASAGGLYPVEIYLLLQPGAVDGMEAGGYRYDAENHALVPCASHETLGDIADLSSGNHDLLAASKILVCLVLSLDAIAPLYDTASLPFGMIECGAICQLLEQTASNQPIGLCQIGDMPLGELGRRLGLSEDRICLHTVAVGALDRSLQTAWQATPKTHEQDMMEGEL</sequence>
<dbReference type="SUPFAM" id="SSF55469">
    <property type="entry name" value="FMN-dependent nitroreductase-like"/>
    <property type="match status" value="1"/>
</dbReference>
<dbReference type="InterPro" id="IPR025110">
    <property type="entry name" value="AMP-bd_C"/>
</dbReference>
<dbReference type="SUPFAM" id="SSF56801">
    <property type="entry name" value="Acetyl-CoA synthetase-like"/>
    <property type="match status" value="1"/>
</dbReference>
<keyword evidence="5" id="KW-0436">Ligase</keyword>
<dbReference type="InterPro" id="IPR057737">
    <property type="entry name" value="Condensation_MtbB-like"/>
</dbReference>
<dbReference type="CDD" id="cd19535">
    <property type="entry name" value="Cyc_NRPS"/>
    <property type="match status" value="1"/>
</dbReference>
<dbReference type="PANTHER" id="PTHR45527">
    <property type="entry name" value="NONRIBOSOMAL PEPTIDE SYNTHETASE"/>
    <property type="match status" value="1"/>
</dbReference>
<dbReference type="Pfam" id="PF00881">
    <property type="entry name" value="Nitroreductase"/>
    <property type="match status" value="1"/>
</dbReference>
<dbReference type="Proteomes" id="UP001241472">
    <property type="component" value="Unassembled WGS sequence"/>
</dbReference>
<dbReference type="Gene3D" id="3.40.50.980">
    <property type="match status" value="2"/>
</dbReference>
<dbReference type="InterPro" id="IPR000873">
    <property type="entry name" value="AMP-dep_synth/lig_dom"/>
</dbReference>
<reference evidence="8 9" key="1">
    <citation type="submission" date="2023-07" db="EMBL/GenBank/DDBJ databases">
        <title>Sorghum-associated microbial communities from plants grown in Nebraska, USA.</title>
        <authorList>
            <person name="Schachtman D."/>
        </authorList>
    </citation>
    <scope>NUCLEOTIDE SEQUENCE [LARGE SCALE GENOMIC DNA]</scope>
    <source>
        <strain evidence="8 9">DS1307</strain>
    </source>
</reference>
<dbReference type="PRINTS" id="PR00154">
    <property type="entry name" value="AMPBINDING"/>
</dbReference>
<dbReference type="EMBL" id="JAUSRF010000001">
    <property type="protein sequence ID" value="MDP9835687.1"/>
    <property type="molecule type" value="Genomic_DNA"/>
</dbReference>
<dbReference type="InterPro" id="IPR006162">
    <property type="entry name" value="Ppantetheine_attach_site"/>
</dbReference>
<feature type="domain" description="Carrier" evidence="7">
    <location>
        <begin position="1002"/>
        <end position="1080"/>
    </location>
</feature>
<organism evidence="8 9">
    <name type="scientific">Neorhizobium huautlense</name>
    <dbReference type="NCBI Taxonomy" id="67774"/>
    <lineage>
        <taxon>Bacteria</taxon>
        <taxon>Pseudomonadati</taxon>
        <taxon>Pseudomonadota</taxon>
        <taxon>Alphaproteobacteria</taxon>
        <taxon>Hyphomicrobiales</taxon>
        <taxon>Rhizobiaceae</taxon>
        <taxon>Rhizobium/Agrobacterium group</taxon>
        <taxon>Neorhizobium</taxon>
    </lineage>
</organism>
<name>A0ABT9PML4_9HYPH</name>
<keyword evidence="4" id="KW-0597">Phosphoprotein</keyword>
<dbReference type="InterPro" id="IPR020845">
    <property type="entry name" value="AMP-binding_CS"/>
</dbReference>
<dbReference type="Gene3D" id="3.30.559.10">
    <property type="entry name" value="Chloramphenicol acetyltransferase-like domain"/>
    <property type="match status" value="1"/>
</dbReference>
<dbReference type="InterPro" id="IPR010071">
    <property type="entry name" value="AA_adenyl_dom"/>
</dbReference>
<dbReference type="Pfam" id="PF00501">
    <property type="entry name" value="AMP-binding"/>
    <property type="match status" value="1"/>
</dbReference>
<dbReference type="Pfam" id="PF00668">
    <property type="entry name" value="Condensation"/>
    <property type="match status" value="1"/>
</dbReference>
<dbReference type="PANTHER" id="PTHR45527:SF10">
    <property type="entry name" value="PYOCHELIN SYNTHASE PCHF"/>
    <property type="match status" value="1"/>
</dbReference>
<comment type="cofactor">
    <cofactor evidence="1">
        <name>pantetheine 4'-phosphate</name>
        <dbReference type="ChEBI" id="CHEBI:47942"/>
    </cofactor>
</comment>
<evidence type="ECO:0000259" key="7">
    <source>
        <dbReference type="PROSITE" id="PS50075"/>
    </source>
</evidence>
<evidence type="ECO:0000256" key="5">
    <source>
        <dbReference type="ARBA" id="ARBA00022598"/>
    </source>
</evidence>
<dbReference type="Gene3D" id="1.10.1200.10">
    <property type="entry name" value="ACP-like"/>
    <property type="match status" value="1"/>
</dbReference>
<dbReference type="Gene3D" id="3.30.300.30">
    <property type="match status" value="1"/>
</dbReference>
<dbReference type="PROSITE" id="PS00012">
    <property type="entry name" value="PHOSPHOPANTETHEINE"/>
    <property type="match status" value="1"/>
</dbReference>
<evidence type="ECO:0000256" key="1">
    <source>
        <dbReference type="ARBA" id="ARBA00001957"/>
    </source>
</evidence>